<feature type="region of interest" description="Disordered" evidence="1">
    <location>
        <begin position="1"/>
        <end position="23"/>
    </location>
</feature>
<comment type="caution">
    <text evidence="2">The sequence shown here is derived from an EMBL/GenBank/DDBJ whole genome shotgun (WGS) entry which is preliminary data.</text>
</comment>
<name>A0ABU1RQT9_9GAMM</name>
<reference evidence="2 3" key="1">
    <citation type="submission" date="2023-07" db="EMBL/GenBank/DDBJ databases">
        <title>Sorghum-associated microbial communities from plants grown in Nebraska, USA.</title>
        <authorList>
            <person name="Schachtman D."/>
        </authorList>
    </citation>
    <scope>NUCLEOTIDE SEQUENCE [LARGE SCALE GENOMIC DNA]</scope>
    <source>
        <strain evidence="2 3">BE107</strain>
    </source>
</reference>
<organism evidence="2 3">
    <name type="scientific">Pseudoxanthomonas sacheonensis</name>
    <dbReference type="NCBI Taxonomy" id="443615"/>
    <lineage>
        <taxon>Bacteria</taxon>
        <taxon>Pseudomonadati</taxon>
        <taxon>Pseudomonadota</taxon>
        <taxon>Gammaproteobacteria</taxon>
        <taxon>Lysobacterales</taxon>
        <taxon>Lysobacteraceae</taxon>
        <taxon>Pseudoxanthomonas</taxon>
    </lineage>
</organism>
<dbReference type="EMBL" id="JAVDTT010000001">
    <property type="protein sequence ID" value="MDR6841134.1"/>
    <property type="molecule type" value="Genomic_DNA"/>
</dbReference>
<proteinExistence type="predicted"/>
<dbReference type="Proteomes" id="UP001254759">
    <property type="component" value="Unassembled WGS sequence"/>
</dbReference>
<evidence type="ECO:0000256" key="1">
    <source>
        <dbReference type="SAM" id="MobiDB-lite"/>
    </source>
</evidence>
<sequence>MIRRRNSSLSLQLFSSPAKSPVPPPASFEAIPVAPPADIKVLGWMLSEAVPYVFVEWQNESYTLSPTQSAGDTYRFDRIGGGFADFTYLPTGATRQYVVSDPELTE</sequence>
<accession>A0ABU1RQT9</accession>
<protein>
    <submittedName>
        <fullName evidence="2">Uncharacterized protein</fullName>
    </submittedName>
</protein>
<dbReference type="RefSeq" id="WP_310091478.1">
    <property type="nucleotide sequence ID" value="NZ_JAVDTT010000001.1"/>
</dbReference>
<evidence type="ECO:0000313" key="2">
    <source>
        <dbReference type="EMBL" id="MDR6841134.1"/>
    </source>
</evidence>
<evidence type="ECO:0000313" key="3">
    <source>
        <dbReference type="Proteomes" id="UP001254759"/>
    </source>
</evidence>
<keyword evidence="3" id="KW-1185">Reference proteome</keyword>
<gene>
    <name evidence="2" type="ORF">J2W94_001398</name>
</gene>